<evidence type="ECO:0000256" key="9">
    <source>
        <dbReference type="SAM" id="MobiDB-lite"/>
    </source>
</evidence>
<keyword evidence="7" id="KW-0496">Mitochondrion</keyword>
<name>J7SA73_HUIN7</name>
<evidence type="ECO:0000256" key="6">
    <source>
        <dbReference type="ARBA" id="ARBA00023121"/>
    </source>
</evidence>
<dbReference type="KEGG" id="kng:KNAG_0I01710"/>
<dbReference type="GO" id="GO:0120013">
    <property type="term" value="F:lipid transfer activity"/>
    <property type="evidence" value="ECO:0007669"/>
    <property type="project" value="EnsemblFungi"/>
</dbReference>
<dbReference type="GO" id="GO:1990456">
    <property type="term" value="P:mitochondrion-endoplasmic reticulum membrane tethering"/>
    <property type="evidence" value="ECO:0007669"/>
    <property type="project" value="EnsemblFungi"/>
</dbReference>
<evidence type="ECO:0000256" key="1">
    <source>
        <dbReference type="ARBA" id="ARBA00004370"/>
    </source>
</evidence>
<dbReference type="OrthoDB" id="3356905at2759"/>
<organism evidence="11 12">
    <name type="scientific">Huiozyma naganishii (strain ATCC MYA-139 / BCRC 22969 / CBS 8797 / KCTC 17520 / NBRC 10181 / NCYC 3082 / Yp74L-3)</name>
    <name type="common">Yeast</name>
    <name type="synonym">Kazachstania naganishii</name>
    <dbReference type="NCBI Taxonomy" id="1071383"/>
    <lineage>
        <taxon>Eukaryota</taxon>
        <taxon>Fungi</taxon>
        <taxon>Dikarya</taxon>
        <taxon>Ascomycota</taxon>
        <taxon>Saccharomycotina</taxon>
        <taxon>Saccharomycetes</taxon>
        <taxon>Saccharomycetales</taxon>
        <taxon>Saccharomycetaceae</taxon>
        <taxon>Huiozyma</taxon>
    </lineage>
</organism>
<dbReference type="PANTHER" id="PTHR28204:SF1">
    <property type="entry name" value="MITOCHONDRIAL DISTRIBUTION AND MORPHOLOGY PROTEIN 12"/>
    <property type="match status" value="1"/>
</dbReference>
<dbReference type="PANTHER" id="PTHR28204">
    <property type="entry name" value="MITOCHONDRIAL DISTRIBUTION AND MORPHOLOGY PROTEIN 12"/>
    <property type="match status" value="1"/>
</dbReference>
<dbReference type="STRING" id="1071383.J7SA73"/>
<accession>J7SA73</accession>
<evidence type="ECO:0000256" key="3">
    <source>
        <dbReference type="ARBA" id="ARBA00022787"/>
    </source>
</evidence>
<evidence type="ECO:0000313" key="11">
    <source>
        <dbReference type="EMBL" id="CCK71956.1"/>
    </source>
</evidence>
<dbReference type="InterPro" id="IPR031468">
    <property type="entry name" value="SMP_LBD"/>
</dbReference>
<evidence type="ECO:0000256" key="5">
    <source>
        <dbReference type="ARBA" id="ARBA00023055"/>
    </source>
</evidence>
<dbReference type="HOGENOM" id="CLU_026794_2_0_1"/>
<keyword evidence="8" id="KW-0472">Membrane</keyword>
<reference evidence="11 12" key="1">
    <citation type="journal article" date="2011" name="Proc. Natl. Acad. Sci. U.S.A.">
        <title>Evolutionary erosion of yeast sex chromosomes by mating-type switching accidents.</title>
        <authorList>
            <person name="Gordon J.L."/>
            <person name="Armisen D."/>
            <person name="Proux-Wera E."/>
            <person name="Oheigeartaigh S.S."/>
            <person name="Byrne K.P."/>
            <person name="Wolfe K.H."/>
        </authorList>
    </citation>
    <scope>NUCLEOTIDE SEQUENCE [LARGE SCALE GENOMIC DNA]</scope>
    <source>
        <strain evidence="12">ATCC MYA-139 / BCRC 22969 / CBS 8797 / CCRC 22969 / KCTC 17520 / NBRC 10181 / NCYC 3082</strain>
    </source>
</reference>
<evidence type="ECO:0000313" key="12">
    <source>
        <dbReference type="Proteomes" id="UP000006310"/>
    </source>
</evidence>
<reference evidence="12" key="2">
    <citation type="submission" date="2012-08" db="EMBL/GenBank/DDBJ databases">
        <title>Genome sequence of Kazachstania naganishii.</title>
        <authorList>
            <person name="Gordon J.L."/>
            <person name="Armisen D."/>
            <person name="Proux-Wera E."/>
            <person name="OhEigeartaigh S.S."/>
            <person name="Byrne K.P."/>
            <person name="Wolfe K.H."/>
        </authorList>
    </citation>
    <scope>NUCLEOTIDE SEQUENCE [LARGE SCALE GENOMIC DNA]</scope>
    <source>
        <strain evidence="12">ATCC MYA-139 / BCRC 22969 / CBS 8797 / CCRC 22969 / KCTC 17520 / NBRC 10181 / NCYC 3082</strain>
    </source>
</reference>
<evidence type="ECO:0000256" key="8">
    <source>
        <dbReference type="ARBA" id="ARBA00023136"/>
    </source>
</evidence>
<keyword evidence="4" id="KW-0256">Endoplasmic reticulum</keyword>
<dbReference type="Pfam" id="PF26544">
    <property type="entry name" value="Mdm12"/>
    <property type="match status" value="2"/>
</dbReference>
<comment type="subcellular location">
    <subcellularLocation>
        <location evidence="1">Membrane</location>
    </subcellularLocation>
</comment>
<evidence type="ECO:0000256" key="4">
    <source>
        <dbReference type="ARBA" id="ARBA00022824"/>
    </source>
</evidence>
<evidence type="ECO:0000256" key="7">
    <source>
        <dbReference type="ARBA" id="ARBA00023128"/>
    </source>
</evidence>
<feature type="domain" description="SMP-LTD" evidence="10">
    <location>
        <begin position="1"/>
        <end position="235"/>
    </location>
</feature>
<dbReference type="GO" id="GO:0015917">
    <property type="term" value="P:aminophospholipid transport"/>
    <property type="evidence" value="ECO:0007669"/>
    <property type="project" value="EnsemblFungi"/>
</dbReference>
<feature type="region of interest" description="Disordered" evidence="9">
    <location>
        <begin position="232"/>
        <end position="268"/>
    </location>
</feature>
<keyword evidence="12" id="KW-1185">Reference proteome</keyword>
<sequence>MSFEINWDQIQHDNALNSQIRAKLNNYFESVELPSYLQDLQITNFQLGTVAPAVILHEIDTPLTIIESEPSAMDVQSLVELKYNGDMVLNLSVSLVSNYPDNNFMTLPVKINISLLKLHCLCLVAYLKRRKRVVFSIVCDVGDDEDFTASPLDHCSKNIIMGKTLDWNPASSPLERLSIVRHLRIETEIGDDTVNKKDGTTLRSVDKLEQFILTKFKDFLRKEIGWPSWLTLEFDDEEDEEEEDDDDEDDDDDKSETHLNEQNQDTGK</sequence>
<dbReference type="GO" id="GO:0007031">
    <property type="term" value="P:peroxisome organization"/>
    <property type="evidence" value="ECO:0007669"/>
    <property type="project" value="EnsemblFungi"/>
</dbReference>
<dbReference type="GO" id="GO:0070096">
    <property type="term" value="P:mitochondrial outer membrane translocase complex assembly"/>
    <property type="evidence" value="ECO:0007669"/>
    <property type="project" value="EnsemblFungi"/>
</dbReference>
<feature type="compositionally biased region" description="Acidic residues" evidence="9">
    <location>
        <begin position="233"/>
        <end position="254"/>
    </location>
</feature>
<evidence type="ECO:0000259" key="10">
    <source>
        <dbReference type="PROSITE" id="PS51847"/>
    </source>
</evidence>
<dbReference type="RefSeq" id="XP_022466201.1">
    <property type="nucleotide sequence ID" value="XM_022609846.1"/>
</dbReference>
<dbReference type="GeneID" id="34527699"/>
<dbReference type="GO" id="GO:0008289">
    <property type="term" value="F:lipid binding"/>
    <property type="evidence" value="ECO:0007669"/>
    <property type="project" value="UniProtKB-KW"/>
</dbReference>
<dbReference type="PROSITE" id="PS51847">
    <property type="entry name" value="SMP"/>
    <property type="match status" value="1"/>
</dbReference>
<protein>
    <recommendedName>
        <fullName evidence="10">SMP-LTD domain-containing protein</fullName>
    </recommendedName>
</protein>
<dbReference type="Proteomes" id="UP000006310">
    <property type="component" value="Chromosome 9"/>
</dbReference>
<dbReference type="GO" id="GO:0032865">
    <property type="term" value="C:ERMES complex"/>
    <property type="evidence" value="ECO:0007669"/>
    <property type="project" value="EnsemblFungi"/>
</dbReference>
<dbReference type="OMA" id="IYWERIT"/>
<dbReference type="AlphaFoldDB" id="J7SA73"/>
<proteinExistence type="predicted"/>
<dbReference type="eggNOG" id="ENOG502QQS2">
    <property type="taxonomic scope" value="Eukaryota"/>
</dbReference>
<keyword evidence="3" id="KW-1000">Mitochondrion outer membrane</keyword>
<dbReference type="InterPro" id="IPR027532">
    <property type="entry name" value="Mdm12"/>
</dbReference>
<keyword evidence="5" id="KW-0445">Lipid transport</keyword>
<keyword evidence="2" id="KW-0813">Transport</keyword>
<dbReference type="CDD" id="cd21672">
    <property type="entry name" value="SMP_Mdm12"/>
    <property type="match status" value="1"/>
</dbReference>
<gene>
    <name evidence="11" type="primary">KNAG0I01710</name>
    <name evidence="11" type="ordered locus">KNAG_0I01710</name>
</gene>
<keyword evidence="6" id="KW-0446">Lipid-binding</keyword>
<evidence type="ECO:0000256" key="2">
    <source>
        <dbReference type="ARBA" id="ARBA00022448"/>
    </source>
</evidence>
<dbReference type="GO" id="GO:0000001">
    <property type="term" value="P:mitochondrion inheritance"/>
    <property type="evidence" value="ECO:0007669"/>
    <property type="project" value="EnsemblFungi"/>
</dbReference>
<dbReference type="EMBL" id="HE978322">
    <property type="protein sequence ID" value="CCK71956.1"/>
    <property type="molecule type" value="Genomic_DNA"/>
</dbReference>